<protein>
    <submittedName>
        <fullName evidence="3">Col_cuticle_N domain-containing protein</fullName>
    </submittedName>
</protein>
<evidence type="ECO:0000313" key="3">
    <source>
        <dbReference type="WBParaSite" id="L893_g2388.t1"/>
    </source>
</evidence>
<dbReference type="AlphaFoldDB" id="A0A1I7Z858"/>
<evidence type="ECO:0000256" key="1">
    <source>
        <dbReference type="SAM" id="Phobius"/>
    </source>
</evidence>
<sequence length="96" mass="11079">MIALKNFLELVVVCLMVIFVAGCVYNLHDIMNNIFSLFRRSGQEEWVAESEFDDFNETFEITDQVTLSPFPPSYSEVVLPSYAEATRNTNHFEPHL</sequence>
<dbReference type="Proteomes" id="UP000095287">
    <property type="component" value="Unplaced"/>
</dbReference>
<keyword evidence="1" id="KW-0812">Transmembrane</keyword>
<name>A0A1I7Z858_9BILA</name>
<accession>A0A1I7Z858</accession>
<reference evidence="3" key="1">
    <citation type="submission" date="2016-11" db="UniProtKB">
        <authorList>
            <consortium name="WormBaseParasite"/>
        </authorList>
    </citation>
    <scope>IDENTIFICATION</scope>
</reference>
<keyword evidence="1" id="KW-0472">Membrane</keyword>
<dbReference type="WBParaSite" id="L893_g2388.t1">
    <property type="protein sequence ID" value="L893_g2388.t1"/>
    <property type="gene ID" value="L893_g2388"/>
</dbReference>
<proteinExistence type="predicted"/>
<feature type="transmembrane region" description="Helical" evidence="1">
    <location>
        <begin position="7"/>
        <end position="27"/>
    </location>
</feature>
<dbReference type="PROSITE" id="PS51257">
    <property type="entry name" value="PROKAR_LIPOPROTEIN"/>
    <property type="match status" value="1"/>
</dbReference>
<evidence type="ECO:0000313" key="2">
    <source>
        <dbReference type="Proteomes" id="UP000095287"/>
    </source>
</evidence>
<keyword evidence="2" id="KW-1185">Reference proteome</keyword>
<organism evidence="2 3">
    <name type="scientific">Steinernema glaseri</name>
    <dbReference type="NCBI Taxonomy" id="37863"/>
    <lineage>
        <taxon>Eukaryota</taxon>
        <taxon>Metazoa</taxon>
        <taxon>Ecdysozoa</taxon>
        <taxon>Nematoda</taxon>
        <taxon>Chromadorea</taxon>
        <taxon>Rhabditida</taxon>
        <taxon>Tylenchina</taxon>
        <taxon>Panagrolaimomorpha</taxon>
        <taxon>Strongyloidoidea</taxon>
        <taxon>Steinernematidae</taxon>
        <taxon>Steinernema</taxon>
    </lineage>
</organism>
<keyword evidence="1" id="KW-1133">Transmembrane helix</keyword>